<reference evidence="1 2" key="1">
    <citation type="submission" date="2017-03" db="EMBL/GenBank/DDBJ databases">
        <title>Genomes of endolithic fungi from Antarctica.</title>
        <authorList>
            <person name="Coleine C."/>
            <person name="Masonjones S."/>
            <person name="Stajich J.E."/>
        </authorList>
    </citation>
    <scope>NUCLEOTIDE SEQUENCE [LARGE SCALE GENOMIC DNA]</scope>
    <source>
        <strain evidence="1 2">CCFEE 5184</strain>
    </source>
</reference>
<organism evidence="1 2">
    <name type="scientific">Friedmanniomyces simplex</name>
    <dbReference type="NCBI Taxonomy" id="329884"/>
    <lineage>
        <taxon>Eukaryota</taxon>
        <taxon>Fungi</taxon>
        <taxon>Dikarya</taxon>
        <taxon>Ascomycota</taxon>
        <taxon>Pezizomycotina</taxon>
        <taxon>Dothideomycetes</taxon>
        <taxon>Dothideomycetidae</taxon>
        <taxon>Mycosphaerellales</taxon>
        <taxon>Teratosphaeriaceae</taxon>
        <taxon>Friedmanniomyces</taxon>
    </lineage>
</organism>
<accession>A0A4V5NG03</accession>
<dbReference type="Gene3D" id="3.40.50.300">
    <property type="entry name" value="P-loop containing nucleotide triphosphate hydrolases"/>
    <property type="match status" value="1"/>
</dbReference>
<dbReference type="STRING" id="329884.A0A4V5NG03"/>
<evidence type="ECO:0000313" key="1">
    <source>
        <dbReference type="EMBL" id="TKA64059.1"/>
    </source>
</evidence>
<dbReference type="SUPFAM" id="SSF52540">
    <property type="entry name" value="P-loop containing nucleoside triphosphate hydrolases"/>
    <property type="match status" value="1"/>
</dbReference>
<dbReference type="PANTHER" id="PTHR10887">
    <property type="entry name" value="DNA2/NAM7 HELICASE FAMILY"/>
    <property type="match status" value="1"/>
</dbReference>
<evidence type="ECO:0008006" key="3">
    <source>
        <dbReference type="Google" id="ProtNLM"/>
    </source>
</evidence>
<protein>
    <recommendedName>
        <fullName evidence="3">DNA2/NAM7 helicase helicase domain-containing protein</fullName>
    </recommendedName>
</protein>
<dbReference type="Proteomes" id="UP000309340">
    <property type="component" value="Unassembled WGS sequence"/>
</dbReference>
<name>A0A4V5NG03_9PEZI</name>
<comment type="caution">
    <text evidence="1">The sequence shown here is derived from an EMBL/GenBank/DDBJ whole genome shotgun (WGS) entry which is preliminary data.</text>
</comment>
<evidence type="ECO:0000313" key="2">
    <source>
        <dbReference type="Proteomes" id="UP000309340"/>
    </source>
</evidence>
<proteinExistence type="predicted"/>
<sequence length="612" mass="67978">MAEIHPLGPARTKFCKEALDLVDGEAGLMQEVISLLASKAGCVRVREIAEQHFSQLTPAQYTRLFDAQILPFLKTITHKNVTSSLILAPRLMTVYNILYGGNGQCAESLFTAVAKHLQALTLTHPDELDAADTNTADTIETVFTALDAPDKLVEVNTESQAHDGLRVVVETMRQLFEAPLPATAAFAYRPALKYLRRVEQRFGLGQTLPDGKDNVKIATRHAVFDLACERPGELSEDGRRHDNDHVDIPQISILPTLQEIQSPRNEYLPLADPKEWYIGGLKGLLDRHFRLLREDTVGQLRDAAKFELERLHDPHAQDRKRQGARTFVYRNVAVSDLAFDSFSGMEVALSFDQPRELQKKSERQRRDWWDGSKRLGHEALVCLLSSEGSATFFIVSPAPIRPKKDVQTGKIIQPLHKGYNLWSEEERAHVIAKPINQSDTYTLLDQLMNGYAEQLSLVEFPGVLLPAFRPTLQAMQTMSETLDVPFAEVLAPVSMTANADRDIDVGPPNYATRPGFRYNLSAVTNAGTRLYMTPARNTEETTAELTAHSSLDFGQAQSVVSSLSRFLALIQGPPGTGKSYTGVQLIKILLDDKKAGKLGPIICVCYTNHALD</sequence>
<dbReference type="GO" id="GO:0031380">
    <property type="term" value="C:nuclear RNA-directed RNA polymerase complex"/>
    <property type="evidence" value="ECO:0007669"/>
    <property type="project" value="TreeGrafter"/>
</dbReference>
<dbReference type="OrthoDB" id="2423195at2759"/>
<dbReference type="AlphaFoldDB" id="A0A4V5NG03"/>
<dbReference type="InterPro" id="IPR045055">
    <property type="entry name" value="DNA2/NAM7-like"/>
</dbReference>
<dbReference type="InterPro" id="IPR027417">
    <property type="entry name" value="P-loop_NTPase"/>
</dbReference>
<gene>
    <name evidence="1" type="ORF">B0A55_09815</name>
</gene>
<dbReference type="GO" id="GO:0031048">
    <property type="term" value="P:regulatory ncRNA-mediated heterochromatin formation"/>
    <property type="evidence" value="ECO:0007669"/>
    <property type="project" value="TreeGrafter"/>
</dbReference>
<keyword evidence="2" id="KW-1185">Reference proteome</keyword>
<dbReference type="PANTHER" id="PTHR10887:SF445">
    <property type="entry name" value="NFX1-TYPE ZINC FINGER-CONTAINING PROTEIN 1"/>
    <property type="match status" value="1"/>
</dbReference>
<dbReference type="EMBL" id="NAJQ01000878">
    <property type="protein sequence ID" value="TKA64059.1"/>
    <property type="molecule type" value="Genomic_DNA"/>
</dbReference>